<evidence type="ECO:0000256" key="1">
    <source>
        <dbReference type="ARBA" id="ARBA00002869"/>
    </source>
</evidence>
<dbReference type="Gene3D" id="3.40.190.10">
    <property type="entry name" value="Periplasmic binding protein-like II"/>
    <property type="match status" value="2"/>
</dbReference>
<dbReference type="CDD" id="cd13646">
    <property type="entry name" value="PBP2_EcHMBS_like"/>
    <property type="match status" value="1"/>
</dbReference>
<dbReference type="Gene3D" id="3.30.160.40">
    <property type="entry name" value="Porphobilinogen deaminase, C-terminal domain"/>
    <property type="match status" value="1"/>
</dbReference>
<dbReference type="FunFam" id="3.40.190.10:FF:000005">
    <property type="entry name" value="Porphobilinogen deaminase"/>
    <property type="match status" value="1"/>
</dbReference>
<dbReference type="HAMAP" id="MF_00260">
    <property type="entry name" value="Porphobil_deam"/>
    <property type="match status" value="1"/>
</dbReference>
<dbReference type="Pfam" id="PF01379">
    <property type="entry name" value="Porphobil_deam"/>
    <property type="match status" value="1"/>
</dbReference>
<comment type="cofactor">
    <cofactor evidence="9">
        <name>dipyrromethane</name>
        <dbReference type="ChEBI" id="CHEBI:60342"/>
    </cofactor>
    <text evidence="9">Binds 1 dipyrromethane group covalently.</text>
</comment>
<evidence type="ECO:0000259" key="10">
    <source>
        <dbReference type="Pfam" id="PF01379"/>
    </source>
</evidence>
<dbReference type="SUPFAM" id="SSF53850">
    <property type="entry name" value="Periplasmic binding protein-like II"/>
    <property type="match status" value="1"/>
</dbReference>
<dbReference type="InterPro" id="IPR000860">
    <property type="entry name" value="HemC"/>
</dbReference>
<feature type="modified residue" description="S-(dipyrrolylmethanemethyl)cysteine" evidence="9">
    <location>
        <position position="241"/>
    </location>
</feature>
<evidence type="ECO:0000256" key="2">
    <source>
        <dbReference type="ARBA" id="ARBA00004735"/>
    </source>
</evidence>
<dbReference type="PRINTS" id="PR00151">
    <property type="entry name" value="PORPHBDMNASE"/>
</dbReference>
<keyword evidence="13" id="KW-1185">Reference proteome</keyword>
<dbReference type="RefSeq" id="WP_072870924.1">
    <property type="nucleotide sequence ID" value="NZ_FQZM01000048.1"/>
</dbReference>
<dbReference type="GO" id="GO:0005737">
    <property type="term" value="C:cytoplasm"/>
    <property type="evidence" value="ECO:0007669"/>
    <property type="project" value="UniProtKB-UniRule"/>
</dbReference>
<dbReference type="InterPro" id="IPR036803">
    <property type="entry name" value="Porphobilinogen_deaminase_C_sf"/>
</dbReference>
<evidence type="ECO:0000256" key="8">
    <source>
        <dbReference type="ARBA" id="ARBA00048169"/>
    </source>
</evidence>
<feature type="domain" description="Porphobilinogen deaminase C-terminal" evidence="11">
    <location>
        <begin position="226"/>
        <end position="294"/>
    </location>
</feature>
<evidence type="ECO:0000313" key="12">
    <source>
        <dbReference type="EMBL" id="SHJ66990.1"/>
    </source>
</evidence>
<evidence type="ECO:0000256" key="3">
    <source>
        <dbReference type="ARBA" id="ARBA00005173"/>
    </source>
</evidence>
<keyword evidence="6 9" id="KW-0808">Transferase</keyword>
<dbReference type="InterPro" id="IPR022418">
    <property type="entry name" value="Porphobilinogen_deaminase_C"/>
</dbReference>
<evidence type="ECO:0000256" key="5">
    <source>
        <dbReference type="ARBA" id="ARBA00011245"/>
    </source>
</evidence>
<comment type="catalytic activity">
    <reaction evidence="8 9">
        <text>4 porphobilinogen + H2O = hydroxymethylbilane + 4 NH4(+)</text>
        <dbReference type="Rhea" id="RHEA:13185"/>
        <dbReference type="ChEBI" id="CHEBI:15377"/>
        <dbReference type="ChEBI" id="CHEBI:28938"/>
        <dbReference type="ChEBI" id="CHEBI:57845"/>
        <dbReference type="ChEBI" id="CHEBI:58126"/>
        <dbReference type="EC" id="2.5.1.61"/>
    </reaction>
</comment>
<dbReference type="PANTHER" id="PTHR11557:SF0">
    <property type="entry name" value="PORPHOBILINOGEN DEAMINASE"/>
    <property type="match status" value="1"/>
</dbReference>
<dbReference type="InterPro" id="IPR022417">
    <property type="entry name" value="Porphobilin_deaminase_N"/>
</dbReference>
<gene>
    <name evidence="9" type="primary">hemC</name>
    <name evidence="12" type="ORF">SAMN02745219_03067</name>
</gene>
<reference evidence="13" key="1">
    <citation type="submission" date="2016-11" db="EMBL/GenBank/DDBJ databases">
        <authorList>
            <person name="Varghese N."/>
            <person name="Submissions S."/>
        </authorList>
    </citation>
    <scope>NUCLEOTIDE SEQUENCE [LARGE SCALE GENOMIC DNA]</scope>
    <source>
        <strain evidence="13">DSM 16057</strain>
    </source>
</reference>
<comment type="similarity">
    <text evidence="4 9">Belongs to the HMBS family.</text>
</comment>
<dbReference type="InterPro" id="IPR022419">
    <property type="entry name" value="Porphobilin_deaminase_cofac_BS"/>
</dbReference>
<protein>
    <recommendedName>
        <fullName evidence="9">Porphobilinogen deaminase</fullName>
        <shortName evidence="9">PBG</shortName>
        <ecNumber evidence="9">2.5.1.61</ecNumber>
    </recommendedName>
    <alternativeName>
        <fullName evidence="9">Hydroxymethylbilane synthase</fullName>
        <shortName evidence="9">HMBS</shortName>
    </alternativeName>
    <alternativeName>
        <fullName evidence="9">Pre-uroporphyrinogen synthase</fullName>
    </alternativeName>
</protein>
<feature type="domain" description="Porphobilinogen deaminase N-terminal" evidence="10">
    <location>
        <begin position="5"/>
        <end position="212"/>
    </location>
</feature>
<dbReference type="OrthoDB" id="9810298at2"/>
<dbReference type="PIRSF" id="PIRSF001438">
    <property type="entry name" value="4pyrrol_synth_OHMeBilane_synth"/>
    <property type="match status" value="1"/>
</dbReference>
<accession>A0A1M6L738</accession>
<dbReference type="GO" id="GO:0004418">
    <property type="term" value="F:hydroxymethylbilane synthase activity"/>
    <property type="evidence" value="ECO:0007669"/>
    <property type="project" value="UniProtKB-UniRule"/>
</dbReference>
<dbReference type="AlphaFoldDB" id="A0A1M6L738"/>
<evidence type="ECO:0000259" key="11">
    <source>
        <dbReference type="Pfam" id="PF03900"/>
    </source>
</evidence>
<dbReference type="FunFam" id="3.30.160.40:FF:000002">
    <property type="entry name" value="Porphobilinogen deaminase"/>
    <property type="match status" value="1"/>
</dbReference>
<dbReference type="NCBIfam" id="TIGR00212">
    <property type="entry name" value="hemC"/>
    <property type="match status" value="1"/>
</dbReference>
<dbReference type="PANTHER" id="PTHR11557">
    <property type="entry name" value="PORPHOBILINOGEN DEAMINASE"/>
    <property type="match status" value="1"/>
</dbReference>
<comment type="subunit">
    <text evidence="5 9">Monomer.</text>
</comment>
<comment type="miscellaneous">
    <text evidence="9">The porphobilinogen subunits are added to the dipyrromethane group.</text>
</comment>
<comment type="pathway">
    <text evidence="3">Porphyrin-containing compound metabolism; chlorophyll biosynthesis.</text>
</comment>
<comment type="pathway">
    <text evidence="2">Porphyrin-containing compound metabolism; protoporphyrin-IX biosynthesis; coproporphyrinogen-III from 5-aminolevulinate: step 2/4.</text>
</comment>
<dbReference type="PROSITE" id="PS00533">
    <property type="entry name" value="PORPHOBILINOGEN_DEAM"/>
    <property type="match status" value="1"/>
</dbReference>
<organism evidence="12 13">
    <name type="scientific">Desulfofundulus thermosubterraneus DSM 16057</name>
    <dbReference type="NCBI Taxonomy" id="1121432"/>
    <lineage>
        <taxon>Bacteria</taxon>
        <taxon>Bacillati</taxon>
        <taxon>Bacillota</taxon>
        <taxon>Clostridia</taxon>
        <taxon>Eubacteriales</taxon>
        <taxon>Peptococcaceae</taxon>
        <taxon>Desulfofundulus</taxon>
    </lineage>
</organism>
<evidence type="ECO:0000256" key="6">
    <source>
        <dbReference type="ARBA" id="ARBA00022679"/>
    </source>
</evidence>
<name>A0A1M6L738_9FIRM</name>
<sequence length="312" mass="34502">MKQEIIIGTRDSQLAMWQARWVLEKLQKLYPRKRFFLRGMKTRGDHILDVALAKIGDKGLFTKELEVALSVGEIDLAVHSMKDLPTRLPEGLIIGAFCQREYPGDVLISRHGLTLETLPPGARIGTSSLRRTAQILHFRPDFNVTTIRGNLTTRLRKLEELNLDAIILAYAGIHRLGHDARITQLIPLDICLPAVGQGAIAIEIRADDPEIQDLIRPLDDPGSRATITAERALMRKLEGGCQVPIGALGQIQHNQLLLEGAVASLDGRQLVRDRISGPPNEAEQLGEELAARLIKLGAGGILEKARQEFDLE</sequence>
<dbReference type="FunFam" id="3.40.190.10:FF:000004">
    <property type="entry name" value="Porphobilinogen deaminase"/>
    <property type="match status" value="1"/>
</dbReference>
<proteinExistence type="inferred from homology"/>
<dbReference type="SUPFAM" id="SSF54782">
    <property type="entry name" value="Porphobilinogen deaminase (hydroxymethylbilane synthase), C-terminal domain"/>
    <property type="match status" value="1"/>
</dbReference>
<keyword evidence="7 9" id="KW-0627">Porphyrin biosynthesis</keyword>
<evidence type="ECO:0000256" key="4">
    <source>
        <dbReference type="ARBA" id="ARBA00005638"/>
    </source>
</evidence>
<dbReference type="EC" id="2.5.1.61" evidence="9"/>
<dbReference type="EMBL" id="FQZM01000048">
    <property type="protein sequence ID" value="SHJ66990.1"/>
    <property type="molecule type" value="Genomic_DNA"/>
</dbReference>
<dbReference type="GO" id="GO:0006782">
    <property type="term" value="P:protoporphyrinogen IX biosynthetic process"/>
    <property type="evidence" value="ECO:0007669"/>
    <property type="project" value="UniProtKB-UniRule"/>
</dbReference>
<evidence type="ECO:0000256" key="9">
    <source>
        <dbReference type="HAMAP-Rule" id="MF_00260"/>
    </source>
</evidence>
<comment type="function">
    <text evidence="1 9">Tetrapolymerization of the monopyrrole PBG into the hydroxymethylbilane pre-uroporphyrinogen in several discrete steps.</text>
</comment>
<dbReference type="Pfam" id="PF03900">
    <property type="entry name" value="Porphobil_deamC"/>
    <property type="match status" value="1"/>
</dbReference>
<dbReference type="STRING" id="1121432.SAMN02745219_03067"/>
<evidence type="ECO:0000256" key="7">
    <source>
        <dbReference type="ARBA" id="ARBA00023244"/>
    </source>
</evidence>
<evidence type="ECO:0000313" key="13">
    <source>
        <dbReference type="Proteomes" id="UP000184529"/>
    </source>
</evidence>
<dbReference type="Proteomes" id="UP000184529">
    <property type="component" value="Unassembled WGS sequence"/>
</dbReference>